<evidence type="ECO:0000313" key="3">
    <source>
        <dbReference type="Proteomes" id="UP000823847"/>
    </source>
</evidence>
<sequence length="378" mass="44193">MKHTALLIFIILFLSSCACAPSTDESKGKYYQIDLKTAKEENFESIFERISFIPLETIKDHEIGQIRKILPIGDKYVLLDSQTNSIFLYKNNGKYESQIQAIGNGPGEYVQITDFCINEQTQEIKVLDGIQNKLLTFDLRGNFIHETKLTVYPSPLHLSHLSDSLYAFDFQRCSNTKEWQYQLIVSSESFTGNVQKYLSYDKPLGLSFSPRTTLFSLHGETIYVPLYSSTIYTVSSSQIIPRYTFLFGDHWVDQQFIDTQWNDALDFMNRLEDMKYIYYFNILENESHIYSDFMYKGKRYHLVVNKENDHIYFQKETDKYKCKYTGNIIGSIDEQFIIALSPDEYNEKIDNTAHTYKNVHLLSEDQNPVLMLFSFSRI</sequence>
<dbReference type="Pfam" id="PF17170">
    <property type="entry name" value="DUF5128"/>
    <property type="match status" value="1"/>
</dbReference>
<reference evidence="2" key="1">
    <citation type="journal article" date="2021" name="PeerJ">
        <title>Extensive microbial diversity within the chicken gut microbiome revealed by metagenomics and culture.</title>
        <authorList>
            <person name="Gilroy R."/>
            <person name="Ravi A."/>
            <person name="Getino M."/>
            <person name="Pursley I."/>
            <person name="Horton D.L."/>
            <person name="Alikhan N.F."/>
            <person name="Baker D."/>
            <person name="Gharbi K."/>
            <person name="Hall N."/>
            <person name="Watson M."/>
            <person name="Adriaenssens E.M."/>
            <person name="Foster-Nyarko E."/>
            <person name="Jarju S."/>
            <person name="Secka A."/>
            <person name="Antonio M."/>
            <person name="Oren A."/>
            <person name="Chaudhuri R.R."/>
            <person name="La Ragione R."/>
            <person name="Hildebrand F."/>
            <person name="Pallen M.J."/>
        </authorList>
    </citation>
    <scope>NUCLEOTIDE SEQUENCE</scope>
    <source>
        <strain evidence="2">ChiHecec2B26-12326</strain>
    </source>
</reference>
<evidence type="ECO:0000313" key="2">
    <source>
        <dbReference type="EMBL" id="HIX87393.1"/>
    </source>
</evidence>
<dbReference type="Proteomes" id="UP000823847">
    <property type="component" value="Unassembled WGS sequence"/>
</dbReference>
<evidence type="ECO:0000256" key="1">
    <source>
        <dbReference type="SAM" id="SignalP"/>
    </source>
</evidence>
<gene>
    <name evidence="2" type="ORF">H9848_12440</name>
</gene>
<organism evidence="2 3">
    <name type="scientific">Candidatus Parabacteroides intestinigallinarum</name>
    <dbReference type="NCBI Taxonomy" id="2838722"/>
    <lineage>
        <taxon>Bacteria</taxon>
        <taxon>Pseudomonadati</taxon>
        <taxon>Bacteroidota</taxon>
        <taxon>Bacteroidia</taxon>
        <taxon>Bacteroidales</taxon>
        <taxon>Tannerellaceae</taxon>
        <taxon>Parabacteroides</taxon>
    </lineage>
</organism>
<name>A0A9D1XTK7_9BACT</name>
<protein>
    <submittedName>
        <fullName evidence="2">6-bladed beta-propeller</fullName>
    </submittedName>
</protein>
<dbReference type="EMBL" id="DXEN01000092">
    <property type="protein sequence ID" value="HIX87393.1"/>
    <property type="molecule type" value="Genomic_DNA"/>
</dbReference>
<keyword evidence="1" id="KW-0732">Signal</keyword>
<feature type="chain" id="PRO_5039264419" evidence="1">
    <location>
        <begin position="21"/>
        <end position="378"/>
    </location>
</feature>
<proteinExistence type="predicted"/>
<reference evidence="2" key="2">
    <citation type="submission" date="2021-04" db="EMBL/GenBank/DDBJ databases">
        <authorList>
            <person name="Gilroy R."/>
        </authorList>
    </citation>
    <scope>NUCLEOTIDE SEQUENCE</scope>
    <source>
        <strain evidence="2">ChiHecec2B26-12326</strain>
    </source>
</reference>
<dbReference type="PROSITE" id="PS51257">
    <property type="entry name" value="PROKAR_LIPOPROTEIN"/>
    <property type="match status" value="1"/>
</dbReference>
<accession>A0A9D1XTK7</accession>
<comment type="caution">
    <text evidence="2">The sequence shown here is derived from an EMBL/GenBank/DDBJ whole genome shotgun (WGS) entry which is preliminary data.</text>
</comment>
<feature type="signal peptide" evidence="1">
    <location>
        <begin position="1"/>
        <end position="20"/>
    </location>
</feature>
<dbReference type="AlphaFoldDB" id="A0A9D1XTK7"/>